<proteinExistence type="predicted"/>
<reference evidence="1" key="1">
    <citation type="submission" date="2022-04" db="EMBL/GenBank/DDBJ databases">
        <title>Paenibacillus mangrovi sp. nov., a novel endophytic bacterium isolated from bark of Kandelia candel.</title>
        <authorList>
            <person name="Tuo L."/>
        </authorList>
    </citation>
    <scope>NUCLEOTIDE SEQUENCE</scope>
    <source>
        <strain evidence="1">KQZ6P-2</strain>
    </source>
</reference>
<name>A0A9X2B5A2_9BACL</name>
<comment type="caution">
    <text evidence="1">The sequence shown here is derived from an EMBL/GenBank/DDBJ whole genome shotgun (WGS) entry which is preliminary data.</text>
</comment>
<evidence type="ECO:0000313" key="1">
    <source>
        <dbReference type="EMBL" id="MCJ8011823.1"/>
    </source>
</evidence>
<accession>A0A9X2B5A2</accession>
<dbReference type="Proteomes" id="UP001139347">
    <property type="component" value="Unassembled WGS sequence"/>
</dbReference>
<protein>
    <submittedName>
        <fullName evidence="1">Uncharacterized protein</fullName>
    </submittedName>
</protein>
<sequence length="165" mass="18592">MRNIALGLLMVILLSILVEPMVEIANVTREKIVLGAALSNALRASKDRSLRYDNMRSLDAIIDRERFKDYFAEAWSSAIKATLASRTGDTMVFAPDNGKANEYIVTLDFAERTDAVTGQVVAEVKVKAETVYKFKTKYLKWAERAGNDVDYRLVGERKLLLTIRN</sequence>
<evidence type="ECO:0000313" key="2">
    <source>
        <dbReference type="Proteomes" id="UP001139347"/>
    </source>
</evidence>
<dbReference type="AlphaFoldDB" id="A0A9X2B5A2"/>
<dbReference type="RefSeq" id="WP_244723796.1">
    <property type="nucleotide sequence ID" value="NZ_JALIRP010000003.1"/>
</dbReference>
<dbReference type="EMBL" id="JALIRP010000003">
    <property type="protein sequence ID" value="MCJ8011823.1"/>
    <property type="molecule type" value="Genomic_DNA"/>
</dbReference>
<organism evidence="1 2">
    <name type="scientific">Paenibacillus mangrovi</name>
    <dbReference type="NCBI Taxonomy" id="2931978"/>
    <lineage>
        <taxon>Bacteria</taxon>
        <taxon>Bacillati</taxon>
        <taxon>Bacillota</taxon>
        <taxon>Bacilli</taxon>
        <taxon>Bacillales</taxon>
        <taxon>Paenibacillaceae</taxon>
        <taxon>Paenibacillus</taxon>
    </lineage>
</organism>
<keyword evidence="2" id="KW-1185">Reference proteome</keyword>
<gene>
    <name evidence="1" type="ORF">MUG84_08715</name>
</gene>